<dbReference type="OrthoDB" id="9765926at2"/>
<dbReference type="EMBL" id="WAAU01000035">
    <property type="protein sequence ID" value="KAB1153350.1"/>
    <property type="molecule type" value="Genomic_DNA"/>
</dbReference>
<dbReference type="NCBIfam" id="TIGR04131">
    <property type="entry name" value="Bac_Flav_CTERM"/>
    <property type="match status" value="1"/>
</dbReference>
<dbReference type="InterPro" id="IPR035986">
    <property type="entry name" value="PKD_dom_sf"/>
</dbReference>
<dbReference type="Proteomes" id="UP000467305">
    <property type="component" value="Unassembled WGS sequence"/>
</dbReference>
<dbReference type="InterPro" id="IPR026341">
    <property type="entry name" value="T9SS_type_B"/>
</dbReference>
<evidence type="ECO:0000313" key="3">
    <source>
        <dbReference type="Proteomes" id="UP000467305"/>
    </source>
</evidence>
<comment type="caution">
    <text evidence="2">The sequence shown here is derived from an EMBL/GenBank/DDBJ whole genome shotgun (WGS) entry which is preliminary data.</text>
</comment>
<name>A0A7J5A713_9FLAO</name>
<dbReference type="CDD" id="cd00146">
    <property type="entry name" value="PKD"/>
    <property type="match status" value="1"/>
</dbReference>
<feature type="domain" description="PKD" evidence="1">
    <location>
        <begin position="419"/>
        <end position="481"/>
    </location>
</feature>
<dbReference type="InterPro" id="IPR013783">
    <property type="entry name" value="Ig-like_fold"/>
</dbReference>
<reference evidence="2 3" key="1">
    <citation type="submission" date="2019-09" db="EMBL/GenBank/DDBJ databases">
        <authorList>
            <person name="Cao W.R."/>
        </authorList>
    </citation>
    <scope>NUCLEOTIDE SEQUENCE [LARGE SCALE GENOMIC DNA]</scope>
    <source>
        <strain evidence="3">a4</strain>
    </source>
</reference>
<dbReference type="Gene3D" id="2.60.40.10">
    <property type="entry name" value="Immunoglobulins"/>
    <property type="match status" value="1"/>
</dbReference>
<dbReference type="Pfam" id="PF13585">
    <property type="entry name" value="CHU_C"/>
    <property type="match status" value="1"/>
</dbReference>
<proteinExistence type="predicted"/>
<organism evidence="2 3">
    <name type="scientific">Tenacibaculum aiptasiae</name>
    <dbReference type="NCBI Taxonomy" id="426481"/>
    <lineage>
        <taxon>Bacteria</taxon>
        <taxon>Pseudomonadati</taxon>
        <taxon>Bacteroidota</taxon>
        <taxon>Flavobacteriia</taxon>
        <taxon>Flavobacteriales</taxon>
        <taxon>Flavobacteriaceae</taxon>
        <taxon>Tenacibaculum</taxon>
    </lineage>
</organism>
<dbReference type="InterPro" id="IPR000601">
    <property type="entry name" value="PKD_dom"/>
</dbReference>
<sequence length="1121" mass="126081">MKKTSSLIVLLYLLITIKMTAQITLSQNIGNELTKINPSRCDGNEFWARTFTLSDFGILTTDQFIIRSGQIAISNSYKGAQIYFTIFSIDDNFPNSEIKQLGYGGYVKAPEIGNIPEIVKIQFNSPIVIPSNIKKIMVVATQLDDIYNPNYKKVLIAGTDKDKDKSWFKGCGNHIYNSTDKLTNPITTNANYFLNVTGEKLSTINSNSNLNLSHNIGDYPIQTSMFSCTSSYQYWARKFKLKDFGVSQNEEFIIKKGFIGLSGAEWLSTVQFNIYKIDDNFPSSFSESDLIGSSQIEEVPYFGYSYLGDRAKIFLVDFKTPITIPSDVKTILIEVHKGISYGDGEAFIAGTEKDNDNSWYRGCNGDVSGKYKTTKDLWGNIPEWDNINFYITVNGEVKTILPFEVINDYSNCYKTISNFNLSNNNEIKSVTWDFDDPLSINNSSKSIKTSHQFSSPGVYNVKAIVCHKNGKTYTISKKIQVYETPIISSSVSLKQCDNIDFDGFTYFNLNEAKAKIISNQENYTITFHKEKIHAESNINKISNPSSYTNQKASNDIVWARVENSYGCFQVSEINLIISTTQIPSSFSKIFYKCDDGLNTKDGIATFDFSSVTQNVMNLFPSNQELIIKYYKNENDALSKSNEIKNINNYQNTESPNSQNIYIRIDNKLNNNCMGIGHHITLNVEKKPIANPISLNPECDNDKDGVFNFDTSTIHKTIIGNQTNVTVQYFDKDNNPLPSPLPNPFSTPTQKVTARVLNITSKVPNGQCYDETLINFVVNTTPTLSRVPAQKKCDSDFDGIESFDTSTIENTLLGNQTGMVVKYFDENNNPLPSPLPNPFTSSTQTIRVRVENPKYSLCFNETTIDFVVNEKPYFELDTQTIICTNISSSIDITVLNPKGNYYYTWKDENGNIISNNIKAKASKGGNYFVTAISNFGCESDTKIIKVIESSVSSITINDIEITDDSENNSIKINTSNIGFGNYEFSLLDSNSNTIYDYQKIPFFDNLKGGIYTILIKDINKCGVQSFVISIISYPKFFTPNQDGVNDTWHILGIGKSFYKKGDVKIYNRFGKLLKTLFIDSSGWDGTSEGVKLPSNDYWFYAELTDPKGTVITKKGSFSLIRK</sequence>
<evidence type="ECO:0000259" key="1">
    <source>
        <dbReference type="PROSITE" id="PS50093"/>
    </source>
</evidence>
<dbReference type="PROSITE" id="PS50093">
    <property type="entry name" value="PKD"/>
    <property type="match status" value="1"/>
</dbReference>
<dbReference type="AlphaFoldDB" id="A0A7J5A713"/>
<protein>
    <submittedName>
        <fullName evidence="2">T9SS type B sorting domain-containing protein</fullName>
    </submittedName>
</protein>
<dbReference type="SUPFAM" id="SSF49299">
    <property type="entry name" value="PKD domain"/>
    <property type="match status" value="1"/>
</dbReference>
<evidence type="ECO:0000313" key="2">
    <source>
        <dbReference type="EMBL" id="KAB1153350.1"/>
    </source>
</evidence>
<keyword evidence="3" id="KW-1185">Reference proteome</keyword>
<gene>
    <name evidence="2" type="ORF">F7018_16925</name>
</gene>
<accession>A0A7J5A713</accession>
<dbReference type="RefSeq" id="WP_150901289.1">
    <property type="nucleotide sequence ID" value="NZ_WAAU01000035.1"/>
</dbReference>